<dbReference type="RefSeq" id="WP_157742597.1">
    <property type="nucleotide sequence ID" value="NZ_LT607409.1"/>
</dbReference>
<keyword evidence="3" id="KW-1185">Reference proteome</keyword>
<dbReference type="InterPro" id="IPR016181">
    <property type="entry name" value="Acyl_CoA_acyltransferase"/>
</dbReference>
<dbReference type="SUPFAM" id="SSF55729">
    <property type="entry name" value="Acyl-CoA N-acyltransferases (Nat)"/>
    <property type="match status" value="1"/>
</dbReference>
<dbReference type="AlphaFoldDB" id="A0A1C4YQQ2"/>
<dbReference type="EMBL" id="LT607409">
    <property type="protein sequence ID" value="SCF22998.1"/>
    <property type="molecule type" value="Genomic_DNA"/>
</dbReference>
<organism evidence="2 3">
    <name type="scientific">Micromonospora chokoriensis</name>
    <dbReference type="NCBI Taxonomy" id="356851"/>
    <lineage>
        <taxon>Bacteria</taxon>
        <taxon>Bacillati</taxon>
        <taxon>Actinomycetota</taxon>
        <taxon>Actinomycetes</taxon>
        <taxon>Micromonosporales</taxon>
        <taxon>Micromonosporaceae</taxon>
        <taxon>Micromonospora</taxon>
    </lineage>
</organism>
<sequence length="185" mass="20734">MGSDKVITHLQMTSPGQLRWARVVEGLVLVPIDDPAGVSLPQLREVHDRIGSAHRWSSLTWSHRNWVEWLSDPALRHWWIEVDDQLAGWGCLRWHSGPEVELDTFGLIPECIGHGYGGYALALLTQRAWDVPGPQNGAGLGGQTRRVWLRTSSWDHPHALANYLARGFALVEGRDEERRRGASPG</sequence>
<feature type="domain" description="N-acetyltransferase" evidence="1">
    <location>
        <begin position="30"/>
        <end position="185"/>
    </location>
</feature>
<dbReference type="GO" id="GO:0016747">
    <property type="term" value="F:acyltransferase activity, transferring groups other than amino-acyl groups"/>
    <property type="evidence" value="ECO:0007669"/>
    <property type="project" value="InterPro"/>
</dbReference>
<accession>A0A1C4YQQ2</accession>
<evidence type="ECO:0000313" key="3">
    <source>
        <dbReference type="Proteomes" id="UP000198224"/>
    </source>
</evidence>
<dbReference type="PROSITE" id="PS51186">
    <property type="entry name" value="GNAT"/>
    <property type="match status" value="1"/>
</dbReference>
<dbReference type="Gene3D" id="3.40.630.30">
    <property type="match status" value="1"/>
</dbReference>
<gene>
    <name evidence="2" type="ORF">GA0070612_5097</name>
</gene>
<reference evidence="3" key="1">
    <citation type="submission" date="2016-06" db="EMBL/GenBank/DDBJ databases">
        <authorList>
            <person name="Varghese N."/>
            <person name="Submissions Spin"/>
        </authorList>
    </citation>
    <scope>NUCLEOTIDE SEQUENCE [LARGE SCALE GENOMIC DNA]</scope>
    <source>
        <strain evidence="3">DSM 45160</strain>
    </source>
</reference>
<name>A0A1C4YQQ2_9ACTN</name>
<proteinExistence type="predicted"/>
<evidence type="ECO:0000313" key="2">
    <source>
        <dbReference type="EMBL" id="SCF22998.1"/>
    </source>
</evidence>
<protein>
    <recommendedName>
        <fullName evidence="1">N-acetyltransferase domain-containing protein</fullName>
    </recommendedName>
</protein>
<evidence type="ECO:0000259" key="1">
    <source>
        <dbReference type="PROSITE" id="PS51186"/>
    </source>
</evidence>
<dbReference type="Proteomes" id="UP000198224">
    <property type="component" value="Chromosome I"/>
</dbReference>
<dbReference type="InterPro" id="IPR000182">
    <property type="entry name" value="GNAT_dom"/>
</dbReference>
<dbReference type="Pfam" id="PF00583">
    <property type="entry name" value="Acetyltransf_1"/>
    <property type="match status" value="1"/>
</dbReference>